<protein>
    <submittedName>
        <fullName evidence="3">SH3 domain-containing protein</fullName>
    </submittedName>
</protein>
<organism evidence="3 4">
    <name type="scientific">Aerosakkonema funiforme FACHB-1375</name>
    <dbReference type="NCBI Taxonomy" id="2949571"/>
    <lineage>
        <taxon>Bacteria</taxon>
        <taxon>Bacillati</taxon>
        <taxon>Cyanobacteriota</taxon>
        <taxon>Cyanophyceae</taxon>
        <taxon>Oscillatoriophycideae</taxon>
        <taxon>Aerosakkonematales</taxon>
        <taxon>Aerosakkonemataceae</taxon>
        <taxon>Aerosakkonema</taxon>
    </lineage>
</organism>
<dbReference type="EMBL" id="JACJPW010000141">
    <property type="protein sequence ID" value="MBD2185771.1"/>
    <property type="molecule type" value="Genomic_DNA"/>
</dbReference>
<reference evidence="3" key="1">
    <citation type="journal article" date="2015" name="ISME J.">
        <title>Draft Genome Sequence of Streptomyces incarnatus NRRL8089, which Produces the Nucleoside Antibiotic Sinefungin.</title>
        <authorList>
            <person name="Oshima K."/>
            <person name="Hattori M."/>
            <person name="Shimizu H."/>
            <person name="Fukuda K."/>
            <person name="Nemoto M."/>
            <person name="Inagaki K."/>
            <person name="Tamura T."/>
        </authorList>
    </citation>
    <scope>NUCLEOTIDE SEQUENCE</scope>
    <source>
        <strain evidence="3">FACHB-1375</strain>
    </source>
</reference>
<dbReference type="Gene3D" id="2.30.30.40">
    <property type="entry name" value="SH3 Domains"/>
    <property type="match status" value="1"/>
</dbReference>
<sequence length="115" mass="12114">MAVMALLSVGMTGFSFPSAASASTVVARSVSYERTVTTYYGGSGSGYRVASAGYCRRVSTNGGRLNVRRVPGGRIVGKLYNGTRVRISGYSSNGWVRVTGPISGYVSGAYLSYCR</sequence>
<accession>A0A926VKW8</accession>
<evidence type="ECO:0000313" key="3">
    <source>
        <dbReference type="EMBL" id="MBD2185771.1"/>
    </source>
</evidence>
<feature type="domain" description="SH3b" evidence="2">
    <location>
        <begin position="64"/>
        <end position="112"/>
    </location>
</feature>
<feature type="chain" id="PRO_5036927405" evidence="1">
    <location>
        <begin position="23"/>
        <end position="115"/>
    </location>
</feature>
<keyword evidence="4" id="KW-1185">Reference proteome</keyword>
<dbReference type="Pfam" id="PF08239">
    <property type="entry name" value="SH3_3"/>
    <property type="match status" value="1"/>
</dbReference>
<dbReference type="AlphaFoldDB" id="A0A926VKW8"/>
<dbReference type="RefSeq" id="WP_190474391.1">
    <property type="nucleotide sequence ID" value="NZ_JACJPW010000141.1"/>
</dbReference>
<dbReference type="Proteomes" id="UP000641646">
    <property type="component" value="Unassembled WGS sequence"/>
</dbReference>
<comment type="caution">
    <text evidence="3">The sequence shown here is derived from an EMBL/GenBank/DDBJ whole genome shotgun (WGS) entry which is preliminary data.</text>
</comment>
<evidence type="ECO:0000259" key="2">
    <source>
        <dbReference type="Pfam" id="PF08239"/>
    </source>
</evidence>
<feature type="signal peptide" evidence="1">
    <location>
        <begin position="1"/>
        <end position="22"/>
    </location>
</feature>
<reference evidence="3" key="2">
    <citation type="submission" date="2020-08" db="EMBL/GenBank/DDBJ databases">
        <authorList>
            <person name="Chen M."/>
            <person name="Teng W."/>
            <person name="Zhao L."/>
            <person name="Hu C."/>
            <person name="Zhou Y."/>
            <person name="Han B."/>
            <person name="Song L."/>
            <person name="Shu W."/>
        </authorList>
    </citation>
    <scope>NUCLEOTIDE SEQUENCE</scope>
    <source>
        <strain evidence="3">FACHB-1375</strain>
    </source>
</reference>
<proteinExistence type="predicted"/>
<keyword evidence="1" id="KW-0732">Signal</keyword>
<dbReference type="InterPro" id="IPR003646">
    <property type="entry name" value="SH3-like_bac-type"/>
</dbReference>
<name>A0A926VKW8_9CYAN</name>
<evidence type="ECO:0000256" key="1">
    <source>
        <dbReference type="SAM" id="SignalP"/>
    </source>
</evidence>
<gene>
    <name evidence="3" type="ORF">H6G03_32705</name>
</gene>
<evidence type="ECO:0000313" key="4">
    <source>
        <dbReference type="Proteomes" id="UP000641646"/>
    </source>
</evidence>